<dbReference type="OrthoDB" id="2246127at2759"/>
<keyword evidence="2" id="KW-1185">Reference proteome</keyword>
<reference evidence="1" key="1">
    <citation type="submission" date="2013-11" db="EMBL/GenBank/DDBJ databases">
        <title>Genome sequence of the fusiform rust pathogen reveals effectors for host alternation and coevolution with pine.</title>
        <authorList>
            <consortium name="DOE Joint Genome Institute"/>
            <person name="Smith K."/>
            <person name="Pendleton A."/>
            <person name="Kubisiak T."/>
            <person name="Anderson C."/>
            <person name="Salamov A."/>
            <person name="Aerts A."/>
            <person name="Riley R."/>
            <person name="Clum A."/>
            <person name="Lindquist E."/>
            <person name="Ence D."/>
            <person name="Campbell M."/>
            <person name="Kronenberg Z."/>
            <person name="Feau N."/>
            <person name="Dhillon B."/>
            <person name="Hamelin R."/>
            <person name="Burleigh J."/>
            <person name="Smith J."/>
            <person name="Yandell M."/>
            <person name="Nelson C."/>
            <person name="Grigoriev I."/>
            <person name="Davis J."/>
        </authorList>
    </citation>
    <scope>NUCLEOTIDE SEQUENCE</scope>
    <source>
        <strain evidence="1">G11</strain>
    </source>
</reference>
<sequence>MCNGNGWSLIPLLNQWQICAGNRAIQHIPIMLYLENTSGNKSKKWNKHMAFFCSLAGLLPKLQDQEYNIHFISTSNSATAIELADGIVEELQ</sequence>
<accession>A0A9P6NPM5</accession>
<dbReference type="PANTHER" id="PTHR31912:SF34">
    <property type="entry name" value="NOTOCHORD-RELATED PROTEIN"/>
    <property type="match status" value="1"/>
</dbReference>
<dbReference type="PANTHER" id="PTHR31912">
    <property type="entry name" value="IP13529P"/>
    <property type="match status" value="1"/>
</dbReference>
<evidence type="ECO:0000313" key="2">
    <source>
        <dbReference type="Proteomes" id="UP000886653"/>
    </source>
</evidence>
<dbReference type="Proteomes" id="UP000886653">
    <property type="component" value="Unassembled WGS sequence"/>
</dbReference>
<evidence type="ECO:0000313" key="1">
    <source>
        <dbReference type="EMBL" id="KAG0149744.1"/>
    </source>
</evidence>
<name>A0A9P6NPM5_9BASI</name>
<dbReference type="AlphaFoldDB" id="A0A9P6NPM5"/>
<comment type="caution">
    <text evidence="1">The sequence shown here is derived from an EMBL/GenBank/DDBJ whole genome shotgun (WGS) entry which is preliminary data.</text>
</comment>
<gene>
    <name evidence="1" type="ORF">CROQUDRAFT_39427</name>
</gene>
<proteinExistence type="predicted"/>
<organism evidence="1 2">
    <name type="scientific">Cronartium quercuum f. sp. fusiforme G11</name>
    <dbReference type="NCBI Taxonomy" id="708437"/>
    <lineage>
        <taxon>Eukaryota</taxon>
        <taxon>Fungi</taxon>
        <taxon>Dikarya</taxon>
        <taxon>Basidiomycota</taxon>
        <taxon>Pucciniomycotina</taxon>
        <taxon>Pucciniomycetes</taxon>
        <taxon>Pucciniales</taxon>
        <taxon>Coleosporiaceae</taxon>
        <taxon>Cronartium</taxon>
    </lineage>
</organism>
<dbReference type="EMBL" id="MU167225">
    <property type="protein sequence ID" value="KAG0149744.1"/>
    <property type="molecule type" value="Genomic_DNA"/>
</dbReference>
<protein>
    <submittedName>
        <fullName evidence="1">Uncharacterized protein</fullName>
    </submittedName>
</protein>